<keyword evidence="1" id="KW-0472">Membrane</keyword>
<proteinExistence type="predicted"/>
<evidence type="ECO:0000313" key="2">
    <source>
        <dbReference type="EMBL" id="VTJ59132.1"/>
    </source>
</evidence>
<evidence type="ECO:0000256" key="1">
    <source>
        <dbReference type="SAM" id="Phobius"/>
    </source>
</evidence>
<feature type="transmembrane region" description="Helical" evidence="1">
    <location>
        <begin position="57"/>
        <end position="78"/>
    </location>
</feature>
<sequence length="86" mass="10007">YIKEGFLVIQHALDKAIMLYHESNLGKSLFDGITIFVQRFPFPAHPYHGLLWVSSPFLPLIFILTFSPVVLSIMQYVVQEKEERLK</sequence>
<protein>
    <submittedName>
        <fullName evidence="2">Uncharacterized protein</fullName>
    </submittedName>
</protein>
<keyword evidence="3" id="KW-1185">Reference proteome</keyword>
<keyword evidence="1" id="KW-0812">Transmembrane</keyword>
<comment type="caution">
    <text evidence="2">The sequence shown here is derived from an EMBL/GenBank/DDBJ whole genome shotgun (WGS) entry which is preliminary data.</text>
</comment>
<gene>
    <name evidence="2" type="ORF">MONAX_5E019161</name>
</gene>
<evidence type="ECO:0000313" key="3">
    <source>
        <dbReference type="Proteomes" id="UP000335636"/>
    </source>
</evidence>
<keyword evidence="1" id="KW-1133">Transmembrane helix</keyword>
<dbReference type="AlphaFoldDB" id="A0A5E4ARK0"/>
<organism evidence="2 3">
    <name type="scientific">Marmota monax</name>
    <name type="common">Woodchuck</name>
    <dbReference type="NCBI Taxonomy" id="9995"/>
    <lineage>
        <taxon>Eukaryota</taxon>
        <taxon>Metazoa</taxon>
        <taxon>Chordata</taxon>
        <taxon>Craniata</taxon>
        <taxon>Vertebrata</taxon>
        <taxon>Euteleostomi</taxon>
        <taxon>Mammalia</taxon>
        <taxon>Eutheria</taxon>
        <taxon>Euarchontoglires</taxon>
        <taxon>Glires</taxon>
        <taxon>Rodentia</taxon>
        <taxon>Sciuromorpha</taxon>
        <taxon>Sciuridae</taxon>
        <taxon>Xerinae</taxon>
        <taxon>Marmotini</taxon>
        <taxon>Marmota</taxon>
    </lineage>
</organism>
<dbReference type="Proteomes" id="UP000335636">
    <property type="component" value="Unassembled WGS sequence"/>
</dbReference>
<accession>A0A5E4ARK0</accession>
<name>A0A5E4ARK0_MARMO</name>
<feature type="non-terminal residue" evidence="2">
    <location>
        <position position="1"/>
    </location>
</feature>
<reference evidence="2" key="1">
    <citation type="submission" date="2019-04" db="EMBL/GenBank/DDBJ databases">
        <authorList>
            <person name="Alioto T."/>
            <person name="Alioto T."/>
        </authorList>
    </citation>
    <scope>NUCLEOTIDE SEQUENCE [LARGE SCALE GENOMIC DNA]</scope>
</reference>
<dbReference type="EMBL" id="CABDUW010000116">
    <property type="protein sequence ID" value="VTJ59132.1"/>
    <property type="molecule type" value="Genomic_DNA"/>
</dbReference>
<feature type="non-terminal residue" evidence="2">
    <location>
        <position position="86"/>
    </location>
</feature>